<evidence type="ECO:0000256" key="8">
    <source>
        <dbReference type="SAM" id="SignalP"/>
    </source>
</evidence>
<name>A0A653AIQ9_UNCDX</name>
<dbReference type="AlphaFoldDB" id="A0A653AIQ9"/>
<evidence type="ECO:0000256" key="5">
    <source>
        <dbReference type="ARBA" id="ARBA00023235"/>
    </source>
</evidence>
<organism evidence="10">
    <name type="scientific">Uncultured Desulfatiglans sp</name>
    <dbReference type="NCBI Taxonomy" id="1748965"/>
    <lineage>
        <taxon>Bacteria</taxon>
        <taxon>Pseudomonadati</taxon>
        <taxon>Thermodesulfobacteriota</taxon>
        <taxon>Desulfobacteria</taxon>
        <taxon>Desulfatiglandales</taxon>
        <taxon>Desulfatiglandaceae</taxon>
        <taxon>Desulfatiglans</taxon>
        <taxon>environmental samples</taxon>
    </lineage>
</organism>
<dbReference type="Pfam" id="PF00639">
    <property type="entry name" value="Rotamase"/>
    <property type="match status" value="1"/>
</dbReference>
<dbReference type="Gene3D" id="3.10.50.40">
    <property type="match status" value="1"/>
</dbReference>
<sequence length="324" mass="37431">MNRKKWTCTLAGCLLMFIPFPAGLCAEVCNRVVAIVNEDVITLYELNHKIRQVTGLEPEEFRSQDETAFLDARRKILDFLIDDKIAQKKIDELGIKVSPAEIDDAIEKMKRNNNLTHEDLLARLESQGISYETLRENLKDELERMQLINFEVKSKIIVREEAMRAYYDEHREQYITYETLHLAAIVLPVGNPSDKQERQRIESQITDIHRRLSAGEDFGELARRFSRGPGAKDGGDLGLFKTSQLNKALLEAVEGMQPGQISQPIETASGFQVIKLLDRRAGETKAYEDVKDAIYSELYREEINRRYMEWVKQLRDQAYTKIIF</sequence>
<dbReference type="GO" id="GO:0003755">
    <property type="term" value="F:peptidyl-prolyl cis-trans isomerase activity"/>
    <property type="evidence" value="ECO:0007669"/>
    <property type="project" value="UniProtKB-KW"/>
</dbReference>
<dbReference type="PROSITE" id="PS50198">
    <property type="entry name" value="PPIC_PPIASE_2"/>
    <property type="match status" value="1"/>
</dbReference>
<keyword evidence="4" id="KW-0143">Chaperone</keyword>
<dbReference type="InterPro" id="IPR015391">
    <property type="entry name" value="SurA_N"/>
</dbReference>
<keyword evidence="2" id="KW-0574">Periplasm</keyword>
<feature type="coiled-coil region" evidence="7">
    <location>
        <begin position="121"/>
        <end position="155"/>
    </location>
</feature>
<dbReference type="InterPro" id="IPR027304">
    <property type="entry name" value="Trigger_fact/SurA_dom_sf"/>
</dbReference>
<feature type="signal peptide" evidence="8">
    <location>
        <begin position="1"/>
        <end position="24"/>
    </location>
</feature>
<dbReference type="PANTHER" id="PTHR47637:SF1">
    <property type="entry name" value="CHAPERONE SURA"/>
    <property type="match status" value="1"/>
</dbReference>
<proteinExistence type="predicted"/>
<keyword evidence="3 6" id="KW-0697">Rotamase</keyword>
<evidence type="ECO:0000256" key="7">
    <source>
        <dbReference type="SAM" id="Coils"/>
    </source>
</evidence>
<dbReference type="InterPro" id="IPR050280">
    <property type="entry name" value="OMP_Chaperone_SurA"/>
</dbReference>
<evidence type="ECO:0000256" key="3">
    <source>
        <dbReference type="ARBA" id="ARBA00023110"/>
    </source>
</evidence>
<dbReference type="SUPFAM" id="SSF54534">
    <property type="entry name" value="FKBP-like"/>
    <property type="match status" value="1"/>
</dbReference>
<dbReference type="InterPro" id="IPR046357">
    <property type="entry name" value="PPIase_dom_sf"/>
</dbReference>
<keyword evidence="1 8" id="KW-0732">Signal</keyword>
<evidence type="ECO:0000313" key="10">
    <source>
        <dbReference type="EMBL" id="VBB47666.1"/>
    </source>
</evidence>
<evidence type="ECO:0000256" key="6">
    <source>
        <dbReference type="PROSITE-ProRule" id="PRU00278"/>
    </source>
</evidence>
<dbReference type="Gene3D" id="1.10.4030.10">
    <property type="entry name" value="Porin chaperone SurA, peptide-binding domain"/>
    <property type="match status" value="1"/>
</dbReference>
<dbReference type="Pfam" id="PF09312">
    <property type="entry name" value="SurA_N"/>
    <property type="match status" value="1"/>
</dbReference>
<evidence type="ECO:0000256" key="1">
    <source>
        <dbReference type="ARBA" id="ARBA00022729"/>
    </source>
</evidence>
<keyword evidence="5 6" id="KW-0413">Isomerase</keyword>
<dbReference type="EMBL" id="UPXX01000032">
    <property type="protein sequence ID" value="VBB47666.1"/>
    <property type="molecule type" value="Genomic_DNA"/>
</dbReference>
<dbReference type="SUPFAM" id="SSF109998">
    <property type="entry name" value="Triger factor/SurA peptide-binding domain-like"/>
    <property type="match status" value="1"/>
</dbReference>
<dbReference type="InterPro" id="IPR000297">
    <property type="entry name" value="PPIase_PpiC"/>
</dbReference>
<gene>
    <name evidence="10" type="primary">surA</name>
    <name evidence="10" type="ORF">TRIP_B50461</name>
</gene>
<evidence type="ECO:0000256" key="2">
    <source>
        <dbReference type="ARBA" id="ARBA00022764"/>
    </source>
</evidence>
<keyword evidence="7" id="KW-0175">Coiled coil</keyword>
<reference evidence="10" key="1">
    <citation type="submission" date="2018-07" db="EMBL/GenBank/DDBJ databases">
        <authorList>
            <consortium name="Genoscope - CEA"/>
            <person name="William W."/>
        </authorList>
    </citation>
    <scope>NUCLEOTIDE SEQUENCE</scope>
    <source>
        <strain evidence="10">IK1</strain>
    </source>
</reference>
<evidence type="ECO:0000256" key="4">
    <source>
        <dbReference type="ARBA" id="ARBA00023186"/>
    </source>
</evidence>
<dbReference type="PANTHER" id="PTHR47637">
    <property type="entry name" value="CHAPERONE SURA"/>
    <property type="match status" value="1"/>
</dbReference>
<accession>A0A653AIQ9</accession>
<feature type="chain" id="PRO_5024863304" evidence="8">
    <location>
        <begin position="25"/>
        <end position="324"/>
    </location>
</feature>
<feature type="domain" description="PpiC" evidence="9">
    <location>
        <begin position="177"/>
        <end position="278"/>
    </location>
</feature>
<protein>
    <submittedName>
        <fullName evidence="10">SurA N-terminal domain protein</fullName>
    </submittedName>
</protein>
<evidence type="ECO:0000259" key="9">
    <source>
        <dbReference type="PROSITE" id="PS50198"/>
    </source>
</evidence>